<name>A0A0D0CBW6_9AGAR</name>
<dbReference type="GO" id="GO:0043138">
    <property type="term" value="F:3'-5' DNA helicase activity"/>
    <property type="evidence" value="ECO:0007669"/>
    <property type="project" value="UniProtKB-EC"/>
</dbReference>
<evidence type="ECO:0000313" key="9">
    <source>
        <dbReference type="Proteomes" id="UP000053593"/>
    </source>
</evidence>
<dbReference type="Gene3D" id="3.40.50.300">
    <property type="entry name" value="P-loop containing nucleotide triphosphate hydrolases"/>
    <property type="match status" value="2"/>
</dbReference>
<dbReference type="HOGENOM" id="CLU_253449_0_0_1"/>
<keyword evidence="9" id="KW-1185">Reference proteome</keyword>
<dbReference type="GO" id="GO:0009378">
    <property type="term" value="F:four-way junction helicase activity"/>
    <property type="evidence" value="ECO:0007669"/>
    <property type="project" value="TreeGrafter"/>
</dbReference>
<keyword evidence="2" id="KW-0238">DNA-binding</keyword>
<evidence type="ECO:0000256" key="7">
    <source>
        <dbReference type="SAM" id="Phobius"/>
    </source>
</evidence>
<sequence>MNFKPFRLAEEEPDGEELPDPDEIPPDIESAIAPLEDQDANLTRQYLHGYGISVDPVYNLIVCLECNGIADFHNIMSHKKRSHSKKSSPTLRFPPPEKILPAIAALGGSRPRRPDPLQGPIEPIYGVEVLPGFKCAMPGCSGKVFYSRNVFRKHQAGTHPDIQPKARKFAHVQCQPLSIWFVSRKYIEVLQPAEDLAFDGWEQLQKVADECRLFEAEEHFSVAESKRERGIVFSLTHWDELITNAHVSLLQKTASVSEHSDREPFRLLKSLTKEYYREIASDLSRLPVLTRRYILDPGPSKPGNKPFEKPQRSSTTDRNSNTLAQFLSFLILHQLAPVDSFPVILHPQVRSCLLDLYTELGLDRLSRMELKKKIHKVIWTLLSLPSDEFKRQDTMCPLTRFLIACHLQEGGSFAKARVITPTIARIQWCLRATGAQETMIRRNNFNGDSLLAFQTEVGRWISESEACIFNSLRQNMHFLSTIAFNEQGVSRFVWSHDRKILGVDGFPIHIPSFVEALTSTVSVVTEQIAKLFRGCNFLDILDRIDQSMVPDETGRPRWFMDKINCDDMRYSFLEEDGNGLREFRPRLIRYLVNHSKLFKRAGGRLILDRKHSQQWFSELDDIVRGLYYLIVTTWGGGARGTEMVDLLYANHPQNGRRQAFFINGLFTIVTEYSKTQSIKGTGETTARTPAYQVTRLLILVIGVAYYAAGYIGCYLGMEKYECSRYFYELFVCSGHSMKSTHFSNTLGEFNIITTGIDLRLTDFRQFMACLLISSTSSSFVDLEDEDPQVVDAHRSFNHSVMTGRAHYGREQVAGAISLAPDAVARMQEVSLRWQAFLRLIHPVILSKMQSEEEDEHVANSRETNDMIKSLCGSLVDDVSRRLDEIESRQKLLITQMFDSVGMRLTERKYAGDTPPLYQNTRRIPVQPGTALALRSVVKDRFARWKSVEQAELVNSVGSTLHVFGVLEAGAGKSLAFLGAPLLIPAKVFLIIGGIAILTENIRRHLAEVGIKAGVYGQDQLDASTVELVFVSAQEAGTENFYHWATSSGFRVRLFRIFINECHKILTDETYHRCLQVIQQLTARGVPVTFLSGSLMPRTMPFILEKLNITDPLLVDEIRRYTGQPKLKYMVERVASKEDLLDRIKHLVGQETEIMTGRQRGIVYASSLALAKSITDMLGCSLYGSVLGRIGKEDAESAWHNGASPWIVATEPVGNGAQYPHVRTTIHANPRELLDWAHETSQAGRDNTTSLCFTLWNELPPAIPAEEPDHKGRMEMRALLRTSNCIRLACSSLEREAHSCNAINGELCSNCENNFKIPYHLSAHGFPRIN</sequence>
<proteinExistence type="inferred from homology"/>
<comment type="catalytic activity">
    <reaction evidence="4">
        <text>Couples ATP hydrolysis with the unwinding of duplex DNA by translocating in the 3'-5' direction.</text>
        <dbReference type="EC" id="5.6.2.4"/>
    </reaction>
</comment>
<reference evidence="8 9" key="1">
    <citation type="submission" date="2014-04" db="EMBL/GenBank/DDBJ databases">
        <title>Evolutionary Origins and Diversification of the Mycorrhizal Mutualists.</title>
        <authorList>
            <consortium name="DOE Joint Genome Institute"/>
            <consortium name="Mycorrhizal Genomics Consortium"/>
            <person name="Kohler A."/>
            <person name="Kuo A."/>
            <person name="Nagy L.G."/>
            <person name="Floudas D."/>
            <person name="Copeland A."/>
            <person name="Barry K.W."/>
            <person name="Cichocki N."/>
            <person name="Veneault-Fourrey C."/>
            <person name="LaButti K."/>
            <person name="Lindquist E.A."/>
            <person name="Lipzen A."/>
            <person name="Lundell T."/>
            <person name="Morin E."/>
            <person name="Murat C."/>
            <person name="Riley R."/>
            <person name="Ohm R."/>
            <person name="Sun H."/>
            <person name="Tunlid A."/>
            <person name="Henrissat B."/>
            <person name="Grigoriev I.V."/>
            <person name="Hibbett D.S."/>
            <person name="Martin F."/>
        </authorList>
    </citation>
    <scope>NUCLEOTIDE SEQUENCE [LARGE SCALE GENOMIC DNA]</scope>
    <source>
        <strain evidence="8 9">FD-317 M1</strain>
    </source>
</reference>
<dbReference type="GO" id="GO:0003677">
    <property type="term" value="F:DNA binding"/>
    <property type="evidence" value="ECO:0007669"/>
    <property type="project" value="UniProtKB-KW"/>
</dbReference>
<dbReference type="GO" id="GO:0000724">
    <property type="term" value="P:double-strand break repair via homologous recombination"/>
    <property type="evidence" value="ECO:0007669"/>
    <property type="project" value="TreeGrafter"/>
</dbReference>
<evidence type="ECO:0000256" key="3">
    <source>
        <dbReference type="ARBA" id="ARBA00023235"/>
    </source>
</evidence>
<dbReference type="OrthoDB" id="2507344at2759"/>
<dbReference type="GO" id="GO:0005694">
    <property type="term" value="C:chromosome"/>
    <property type="evidence" value="ECO:0007669"/>
    <property type="project" value="TreeGrafter"/>
</dbReference>
<organism evidence="8 9">
    <name type="scientific">Collybiopsis luxurians FD-317 M1</name>
    <dbReference type="NCBI Taxonomy" id="944289"/>
    <lineage>
        <taxon>Eukaryota</taxon>
        <taxon>Fungi</taxon>
        <taxon>Dikarya</taxon>
        <taxon>Basidiomycota</taxon>
        <taxon>Agaricomycotina</taxon>
        <taxon>Agaricomycetes</taxon>
        <taxon>Agaricomycetidae</taxon>
        <taxon>Agaricales</taxon>
        <taxon>Marasmiineae</taxon>
        <taxon>Omphalotaceae</taxon>
        <taxon>Collybiopsis</taxon>
        <taxon>Collybiopsis luxurians</taxon>
    </lineage>
</organism>
<dbReference type="SUPFAM" id="SSF52540">
    <property type="entry name" value="P-loop containing nucleoside triphosphate hydrolases"/>
    <property type="match status" value="1"/>
</dbReference>
<keyword evidence="7" id="KW-0812">Transmembrane</keyword>
<feature type="region of interest" description="Disordered" evidence="6">
    <location>
        <begin position="1"/>
        <end position="23"/>
    </location>
</feature>
<feature type="transmembrane region" description="Helical" evidence="7">
    <location>
        <begin position="974"/>
        <end position="997"/>
    </location>
</feature>
<feature type="transmembrane region" description="Helical" evidence="7">
    <location>
        <begin position="696"/>
        <end position="717"/>
    </location>
</feature>
<dbReference type="GO" id="GO:0005737">
    <property type="term" value="C:cytoplasm"/>
    <property type="evidence" value="ECO:0007669"/>
    <property type="project" value="TreeGrafter"/>
</dbReference>
<evidence type="ECO:0000256" key="4">
    <source>
        <dbReference type="ARBA" id="ARBA00034617"/>
    </source>
</evidence>
<dbReference type="Proteomes" id="UP000053593">
    <property type="component" value="Unassembled WGS sequence"/>
</dbReference>
<keyword evidence="7" id="KW-0472">Membrane</keyword>
<accession>A0A0D0CBW6</accession>
<dbReference type="EC" id="5.6.2.4" evidence="5"/>
<keyword evidence="7" id="KW-1133">Transmembrane helix</keyword>
<dbReference type="PANTHER" id="PTHR13710:SF105">
    <property type="entry name" value="ATP-DEPENDENT DNA HELICASE Q1"/>
    <property type="match status" value="1"/>
</dbReference>
<evidence type="ECO:0000256" key="6">
    <source>
        <dbReference type="SAM" id="MobiDB-lite"/>
    </source>
</evidence>
<dbReference type="PANTHER" id="PTHR13710">
    <property type="entry name" value="DNA HELICASE RECQ FAMILY MEMBER"/>
    <property type="match status" value="1"/>
</dbReference>
<evidence type="ECO:0000256" key="5">
    <source>
        <dbReference type="ARBA" id="ARBA00034808"/>
    </source>
</evidence>
<gene>
    <name evidence="8" type="ORF">GYMLUDRAFT_967365</name>
</gene>
<evidence type="ECO:0000256" key="1">
    <source>
        <dbReference type="ARBA" id="ARBA00005446"/>
    </source>
</evidence>
<feature type="compositionally biased region" description="Acidic residues" evidence="6">
    <location>
        <begin position="11"/>
        <end position="23"/>
    </location>
</feature>
<evidence type="ECO:0000313" key="8">
    <source>
        <dbReference type="EMBL" id="KIK52403.1"/>
    </source>
</evidence>
<protein>
    <recommendedName>
        <fullName evidence="5">DNA 3'-5' helicase</fullName>
        <ecNumber evidence="5">5.6.2.4</ecNumber>
    </recommendedName>
</protein>
<dbReference type="EMBL" id="KN834843">
    <property type="protein sequence ID" value="KIK52403.1"/>
    <property type="molecule type" value="Genomic_DNA"/>
</dbReference>
<comment type="similarity">
    <text evidence="1">Belongs to the helicase family. RecQ subfamily.</text>
</comment>
<evidence type="ECO:0000256" key="2">
    <source>
        <dbReference type="ARBA" id="ARBA00023125"/>
    </source>
</evidence>
<feature type="region of interest" description="Disordered" evidence="6">
    <location>
        <begin position="296"/>
        <end position="318"/>
    </location>
</feature>
<dbReference type="InterPro" id="IPR027417">
    <property type="entry name" value="P-loop_NTPase"/>
</dbReference>
<keyword evidence="3" id="KW-0413">Isomerase</keyword>